<proteinExistence type="predicted"/>
<sequence length="274" mass="31033">MVEKIPNSAYAKSSEPSFENLPVQRKEEVSFIVPKVSQKVAEAIKEEMKGMQLKFKRIKMPTGGSTVFEIPTTDPNNPKIEKELVGVIVYHHPMNILWKDVNNPTPDCYSIDGEKGIGEPGGKCSVCPYNQFGAKKGRAKACKNIHRLYLILDKAIPYEFNVPPSSLNNFHEYVQDYSFQGFRSYEIITKITLRKVTNKDGITYAQAIFSMVGVLDEKNKEEMKKFAQSIEQLAQRIPVIDNNEETAEETVSAKNNSIDIEGFEEKLNEDDLPF</sequence>
<organism evidence="1 2">
    <name type="scientific">Caldicellulosiruptor owensensis (strain ATCC 700167 / DSM 13100 / OL)</name>
    <dbReference type="NCBI Taxonomy" id="632518"/>
    <lineage>
        <taxon>Bacteria</taxon>
        <taxon>Bacillati</taxon>
        <taxon>Bacillota</taxon>
        <taxon>Bacillota incertae sedis</taxon>
        <taxon>Caldicellulosiruptorales</taxon>
        <taxon>Caldicellulosiruptoraceae</taxon>
        <taxon>Caldicellulosiruptor</taxon>
    </lineage>
</organism>
<dbReference type="Proteomes" id="UP000006889">
    <property type="component" value="Chromosome"/>
</dbReference>
<protein>
    <submittedName>
        <fullName evidence="1">Uncharacterized protein</fullName>
    </submittedName>
</protein>
<dbReference type="HOGENOM" id="CLU_084129_0_0_9"/>
<name>E4Q611_CALOW</name>
<dbReference type="RefSeq" id="WP_013411778.1">
    <property type="nucleotide sequence ID" value="NC_014657.1"/>
</dbReference>
<reference key="1">
    <citation type="submission" date="2010-09" db="EMBL/GenBank/DDBJ databases">
        <title>Complete sequence of Caldicellulosiruptor owensensis OL.</title>
        <authorList>
            <consortium name="US DOE Joint Genome Institute"/>
            <person name="Lucas S."/>
            <person name="Copeland A."/>
            <person name="Lapidus A."/>
            <person name="Cheng J.-F."/>
            <person name="Bruce D."/>
            <person name="Goodwin L."/>
            <person name="Pitluck S."/>
            <person name="Davenport K."/>
            <person name="Detter J.C."/>
            <person name="Han C."/>
            <person name="Tapia R."/>
            <person name="Land M."/>
            <person name="Hauser L."/>
            <person name="Chang Y.-J."/>
            <person name="Jeffries C."/>
            <person name="Kyrpides N."/>
            <person name="Ivanova N."/>
            <person name="Mikhailova N."/>
            <person name="Blumer-Schuette S.E."/>
            <person name="Kelly R.M."/>
            <person name="Woyke T."/>
        </authorList>
    </citation>
    <scope>NUCLEOTIDE SEQUENCE</scope>
    <source>
        <strain>OL</strain>
    </source>
</reference>
<dbReference type="eggNOG" id="ENOG502Z7MH">
    <property type="taxonomic scope" value="Bacteria"/>
</dbReference>
<gene>
    <name evidence="1" type="ordered locus">Calow_0817</name>
</gene>
<keyword evidence="2" id="KW-1185">Reference proteome</keyword>
<dbReference type="OrthoDB" id="2372172at2"/>
<accession>E4Q611</accession>
<evidence type="ECO:0000313" key="1">
    <source>
        <dbReference type="EMBL" id="ADQ04385.1"/>
    </source>
</evidence>
<dbReference type="STRING" id="632518.Calow_0817"/>
<evidence type="ECO:0000313" key="2">
    <source>
        <dbReference type="Proteomes" id="UP000006889"/>
    </source>
</evidence>
<dbReference type="AlphaFoldDB" id="E4Q611"/>
<dbReference type="KEGG" id="cow:Calow_0817"/>
<dbReference type="EMBL" id="CP002216">
    <property type="protein sequence ID" value="ADQ04385.1"/>
    <property type="molecule type" value="Genomic_DNA"/>
</dbReference>
<reference evidence="1 2" key="2">
    <citation type="journal article" date="2011" name="J. Bacteriol.">
        <title>Complete genome sequences for the anaerobic, extremely thermophilic plant biomass-degrading bacteria Caldicellulosiruptor hydrothermalis, Caldicellulosiruptor kristjanssonii, Caldicellulosiruptor kronotskyensis, Caldicellulosiruptor owensenis, and Caldicellulosiruptor lactoaceticus.</title>
        <authorList>
            <person name="Blumer-Schuette S.E."/>
            <person name="Ozdemir I."/>
            <person name="Mistry D."/>
            <person name="Lucas S."/>
            <person name="Lapidus A."/>
            <person name="Cheng J.F."/>
            <person name="Goodwin L.A."/>
            <person name="Pitluck S."/>
            <person name="Land M.L."/>
            <person name="Hauser L.J."/>
            <person name="Woyke T."/>
            <person name="Mikhailova N."/>
            <person name="Pati A."/>
            <person name="Kyrpides N.C."/>
            <person name="Ivanova N."/>
            <person name="Detter J.C."/>
            <person name="Walston-Davenport K."/>
            <person name="Han S."/>
            <person name="Adams M.W."/>
            <person name="Kelly R.M."/>
        </authorList>
    </citation>
    <scope>NUCLEOTIDE SEQUENCE [LARGE SCALE GENOMIC DNA]</scope>
    <source>
        <strain evidence="2">ATCC 700167 / DSM 13100 / OL</strain>
    </source>
</reference>